<feature type="transmembrane region" description="Helical" evidence="1">
    <location>
        <begin position="208"/>
        <end position="226"/>
    </location>
</feature>
<keyword evidence="3" id="KW-1185">Reference proteome</keyword>
<proteinExistence type="predicted"/>
<reference evidence="2" key="1">
    <citation type="journal article" date="2022" name="bioRxiv">
        <title>Genomics of Preaxostyla Flagellates Illuminates Evolutionary Transitions and the Path Towards Mitochondrial Loss.</title>
        <authorList>
            <person name="Novak L.V.F."/>
            <person name="Treitli S.C."/>
            <person name="Pyrih J."/>
            <person name="Halakuc P."/>
            <person name="Pipaliya S.V."/>
            <person name="Vacek V."/>
            <person name="Brzon O."/>
            <person name="Soukal P."/>
            <person name="Eme L."/>
            <person name="Dacks J.B."/>
            <person name="Karnkowska A."/>
            <person name="Elias M."/>
            <person name="Hampl V."/>
        </authorList>
    </citation>
    <scope>NUCLEOTIDE SEQUENCE</scope>
    <source>
        <strain evidence="2">RCP-MX</strain>
    </source>
</reference>
<organism evidence="2 3">
    <name type="scientific">Paratrimastix pyriformis</name>
    <dbReference type="NCBI Taxonomy" id="342808"/>
    <lineage>
        <taxon>Eukaryota</taxon>
        <taxon>Metamonada</taxon>
        <taxon>Preaxostyla</taxon>
        <taxon>Paratrimastigidae</taxon>
        <taxon>Paratrimastix</taxon>
    </lineage>
</organism>
<feature type="transmembrane region" description="Helical" evidence="1">
    <location>
        <begin position="12"/>
        <end position="31"/>
    </location>
</feature>
<sequence>MSHQPQQRPHLPVFVGAGSALAGFLLFRYGLKRELSTWDLAALGIGAGAVTSLAPTVVRQIESTVNPAISESSGQAVPVLPAQPPITSWNSSSYDIGITRFGTSRELFHYLLNNADGPRFHDLLVKNHYDVKLRYNNTEFRVYRDDGTSGGPHSDLVQRLGVRDKYGNDVGLSAIFGPGYDGTAGVVWLVDKLIKNAEKRDSMSLKDVLIIGAVAGGVVMVSPAVMSKMHYVNYVL</sequence>
<comment type="caution">
    <text evidence="2">The sequence shown here is derived from an EMBL/GenBank/DDBJ whole genome shotgun (WGS) entry which is preliminary data.</text>
</comment>
<keyword evidence="1" id="KW-0812">Transmembrane</keyword>
<protein>
    <submittedName>
        <fullName evidence="2">Uncharacterized protein</fullName>
    </submittedName>
</protein>
<accession>A0ABQ8U7I4</accession>
<gene>
    <name evidence="2" type="ORF">PAPYR_11452</name>
</gene>
<evidence type="ECO:0000313" key="2">
    <source>
        <dbReference type="EMBL" id="KAJ4453948.1"/>
    </source>
</evidence>
<dbReference type="Proteomes" id="UP001141327">
    <property type="component" value="Unassembled WGS sequence"/>
</dbReference>
<name>A0ABQ8U7I4_9EUKA</name>
<evidence type="ECO:0000313" key="3">
    <source>
        <dbReference type="Proteomes" id="UP001141327"/>
    </source>
</evidence>
<keyword evidence="1" id="KW-1133">Transmembrane helix</keyword>
<keyword evidence="1" id="KW-0472">Membrane</keyword>
<evidence type="ECO:0000256" key="1">
    <source>
        <dbReference type="SAM" id="Phobius"/>
    </source>
</evidence>
<dbReference type="EMBL" id="JAPMOS010000199">
    <property type="protein sequence ID" value="KAJ4453948.1"/>
    <property type="molecule type" value="Genomic_DNA"/>
</dbReference>